<feature type="region of interest" description="Disordered" evidence="2">
    <location>
        <begin position="518"/>
        <end position="537"/>
    </location>
</feature>
<feature type="region of interest" description="Disordered" evidence="2">
    <location>
        <begin position="302"/>
        <end position="333"/>
    </location>
</feature>
<dbReference type="PANTHER" id="PTHR42041">
    <property type="entry name" value="DNA ENDONUCLEASE ACTIVATOR CTP1 C-TERMINAL DOMAIN-CONTAINING PROTEIN"/>
    <property type="match status" value="1"/>
</dbReference>
<dbReference type="STRING" id="97972.A0A2V1DT97"/>
<evidence type="ECO:0000256" key="1">
    <source>
        <dbReference type="SAM" id="Coils"/>
    </source>
</evidence>
<evidence type="ECO:0000256" key="2">
    <source>
        <dbReference type="SAM" id="MobiDB-lite"/>
    </source>
</evidence>
<dbReference type="SUPFAM" id="SSF90257">
    <property type="entry name" value="Myosin rod fragments"/>
    <property type="match status" value="1"/>
</dbReference>
<feature type="region of interest" description="Disordered" evidence="2">
    <location>
        <begin position="1"/>
        <end position="59"/>
    </location>
</feature>
<proteinExistence type="predicted"/>
<feature type="coiled-coil region" evidence="1">
    <location>
        <begin position="86"/>
        <end position="281"/>
    </location>
</feature>
<protein>
    <submittedName>
        <fullName evidence="3">Uncharacterized protein</fullName>
    </submittedName>
</protein>
<dbReference type="OrthoDB" id="4495335at2759"/>
<dbReference type="AlphaFoldDB" id="A0A2V1DT97"/>
<gene>
    <name evidence="3" type="ORF">DM02DRAFT_363542</name>
</gene>
<feature type="region of interest" description="Disordered" evidence="2">
    <location>
        <begin position="643"/>
        <end position="678"/>
    </location>
</feature>
<dbReference type="EMBL" id="KZ805361">
    <property type="protein sequence ID" value="PVI01226.1"/>
    <property type="molecule type" value="Genomic_DNA"/>
</dbReference>
<evidence type="ECO:0000313" key="3">
    <source>
        <dbReference type="EMBL" id="PVI01226.1"/>
    </source>
</evidence>
<dbReference type="PANTHER" id="PTHR42041:SF1">
    <property type="entry name" value="DNA ENDONUCLEASE ACTIVATOR CTP1 C-TERMINAL DOMAIN-CONTAINING PROTEIN"/>
    <property type="match status" value="1"/>
</dbReference>
<accession>A0A2V1DT97</accession>
<name>A0A2V1DT97_9PLEO</name>
<keyword evidence="4" id="KW-1185">Reference proteome</keyword>
<feature type="region of interest" description="Disordered" evidence="2">
    <location>
        <begin position="548"/>
        <end position="569"/>
    </location>
</feature>
<sequence length="678" mass="75570">MEPPSSPTKFPMSSGRPVFAASPERATGVKSPFGGSNPQSPSLPDLRTSPLRRHRRNDSDVSVHGLAAMFENLEVKDFKEAQAKYTQALQKEKTRHAAEIRQMEKDYALGMSRRQIRIEELEALLDQMVQNHKNCIPKDVWDAARKEQRDAISKWEGAMKRVEEKRGQMESHIDKLNRSVDAYKAKCHTYKQSFEDARDRKDKLEKLLPNYQGKVSGLERTIKRTESDLKFHMAEAEKYKNQVYGLQVDVEATRAQLEEEVETLKDRLRLVEGERDALKTSLREEEILRIANEGQIPLPAVTDEEHDGFTSPVRSPRKQRMPEGNEEDKENVAPKKAAVELKFAQQELAMEKRLRERAQDQVEYMKMECQFRCCSCRIADFQGSDYVHDSAYATEMDRIKASVPTLTPPSSSHGDDVEIIMDPVAHRHERPLTPPTDEHTLDIATTHVESKSPEPAVDFSPTTGVFRPTAASAEAPPQTGTTTLAMASAQNLSAILAAEINSSPWTPDAHSTIIPLSRPSSRAATLEPSSVIDSKTSNIEIHEDAVMDSDDEEAGSPGTPVQHPSDPATPGQYLTRTITTTTTIPLHFSPITPAAKRAAQAMTPSTVAHAPADSQAPVLGELSLNKVPFDREAALEAIRERRGRARSMAAGHSTPHKQMMEGVKERRDISAPVSRVHR</sequence>
<dbReference type="Gene3D" id="1.10.287.1490">
    <property type="match status" value="1"/>
</dbReference>
<dbReference type="Proteomes" id="UP000244855">
    <property type="component" value="Unassembled WGS sequence"/>
</dbReference>
<feature type="compositionally biased region" description="Basic and acidic residues" evidence="2">
    <location>
        <begin position="658"/>
        <end position="669"/>
    </location>
</feature>
<reference evidence="3 4" key="1">
    <citation type="journal article" date="2018" name="Sci. Rep.">
        <title>Comparative genomics provides insights into the lifestyle and reveals functional heterogeneity of dark septate endophytic fungi.</title>
        <authorList>
            <person name="Knapp D.G."/>
            <person name="Nemeth J.B."/>
            <person name="Barry K."/>
            <person name="Hainaut M."/>
            <person name="Henrissat B."/>
            <person name="Johnson J."/>
            <person name="Kuo A."/>
            <person name="Lim J.H.P."/>
            <person name="Lipzen A."/>
            <person name="Nolan M."/>
            <person name="Ohm R.A."/>
            <person name="Tamas L."/>
            <person name="Grigoriev I.V."/>
            <person name="Spatafora J.W."/>
            <person name="Nagy L.G."/>
            <person name="Kovacs G.M."/>
        </authorList>
    </citation>
    <scope>NUCLEOTIDE SEQUENCE [LARGE SCALE GENOMIC DNA]</scope>
    <source>
        <strain evidence="3 4">DSE2036</strain>
    </source>
</reference>
<organism evidence="3 4">
    <name type="scientific">Periconia macrospinosa</name>
    <dbReference type="NCBI Taxonomy" id="97972"/>
    <lineage>
        <taxon>Eukaryota</taxon>
        <taxon>Fungi</taxon>
        <taxon>Dikarya</taxon>
        <taxon>Ascomycota</taxon>
        <taxon>Pezizomycotina</taxon>
        <taxon>Dothideomycetes</taxon>
        <taxon>Pleosporomycetidae</taxon>
        <taxon>Pleosporales</taxon>
        <taxon>Massarineae</taxon>
        <taxon>Periconiaceae</taxon>
        <taxon>Periconia</taxon>
    </lineage>
</organism>
<evidence type="ECO:0000313" key="4">
    <source>
        <dbReference type="Proteomes" id="UP000244855"/>
    </source>
</evidence>
<keyword evidence="1" id="KW-0175">Coiled coil</keyword>